<protein>
    <submittedName>
        <fullName evidence="8">DoxX family protein</fullName>
    </submittedName>
</protein>
<evidence type="ECO:0000256" key="4">
    <source>
        <dbReference type="ARBA" id="ARBA00022692"/>
    </source>
</evidence>
<comment type="similarity">
    <text evidence="2">Belongs to the DoxX family.</text>
</comment>
<keyword evidence="6 7" id="KW-0472">Membrane</keyword>
<evidence type="ECO:0000256" key="2">
    <source>
        <dbReference type="ARBA" id="ARBA00006679"/>
    </source>
</evidence>
<comment type="subcellular location">
    <subcellularLocation>
        <location evidence="1">Cell membrane</location>
        <topology evidence="1">Multi-pass membrane protein</topology>
    </subcellularLocation>
</comment>
<dbReference type="RefSeq" id="WP_107649159.1">
    <property type="nucleotide sequence ID" value="NZ_PZJX01000024.1"/>
</dbReference>
<keyword evidence="5 7" id="KW-1133">Transmembrane helix</keyword>
<sequence>MSATTDNSGKSLVIPALGSLYSALHDAGETLLRVVAGIFLTIHGSQKITDPFGAAEMVEGLGFYPGAFWSLLLACAEFFGGIFIAIGLLTRPAAFAGMFVLLVTVWFHWVTMGQGFSGAEKSLLWAAILLLFVIRGGNRHSVDARIGKAF</sequence>
<dbReference type="GO" id="GO:0005886">
    <property type="term" value="C:plasma membrane"/>
    <property type="evidence" value="ECO:0007669"/>
    <property type="project" value="UniProtKB-SubCell"/>
</dbReference>
<name>A0A2T4IY40_9HYPH</name>
<evidence type="ECO:0000313" key="9">
    <source>
        <dbReference type="Proteomes" id="UP000240259"/>
    </source>
</evidence>
<proteinExistence type="inferred from homology"/>
<evidence type="ECO:0000256" key="5">
    <source>
        <dbReference type="ARBA" id="ARBA00022989"/>
    </source>
</evidence>
<dbReference type="Proteomes" id="UP000240259">
    <property type="component" value="Unassembled WGS sequence"/>
</dbReference>
<gene>
    <name evidence="8" type="ORF">C9427_10885</name>
</gene>
<evidence type="ECO:0000256" key="1">
    <source>
        <dbReference type="ARBA" id="ARBA00004651"/>
    </source>
</evidence>
<evidence type="ECO:0000313" key="8">
    <source>
        <dbReference type="EMBL" id="PTE10560.1"/>
    </source>
</evidence>
<dbReference type="InterPro" id="IPR032808">
    <property type="entry name" value="DoxX"/>
</dbReference>
<evidence type="ECO:0000256" key="6">
    <source>
        <dbReference type="ARBA" id="ARBA00023136"/>
    </source>
</evidence>
<dbReference type="OrthoDB" id="5398343at2"/>
<dbReference type="InterPro" id="IPR051907">
    <property type="entry name" value="DoxX-like_oxidoreductase"/>
</dbReference>
<feature type="transmembrane region" description="Helical" evidence="7">
    <location>
        <begin position="122"/>
        <end position="138"/>
    </location>
</feature>
<keyword evidence="9" id="KW-1185">Reference proteome</keyword>
<comment type="caution">
    <text evidence="8">The sequence shown here is derived from an EMBL/GenBank/DDBJ whole genome shotgun (WGS) entry which is preliminary data.</text>
</comment>
<dbReference type="PANTHER" id="PTHR33452">
    <property type="entry name" value="OXIDOREDUCTASE CATD-RELATED"/>
    <property type="match status" value="1"/>
</dbReference>
<feature type="transmembrane region" description="Helical" evidence="7">
    <location>
        <begin position="93"/>
        <end position="110"/>
    </location>
</feature>
<evidence type="ECO:0000256" key="3">
    <source>
        <dbReference type="ARBA" id="ARBA00022475"/>
    </source>
</evidence>
<keyword evidence="4 7" id="KW-0812">Transmembrane</keyword>
<reference evidence="8 9" key="1">
    <citation type="submission" date="2018-03" db="EMBL/GenBank/DDBJ databases">
        <title>Genome sequence of the symbiotic type strain Mesorhizobium helmanticense CSLC115NT isolated from Lotus corniculatus nodules.</title>
        <authorList>
            <person name="Sannazzaro A.I."/>
            <person name="Torres Tejerizo G.A."/>
            <person name="Dip D."/>
            <person name="Caballero M."/>
            <person name="Pistorio M."/>
            <person name="Estrella M.J."/>
        </authorList>
    </citation>
    <scope>NUCLEOTIDE SEQUENCE [LARGE SCALE GENOMIC DNA]</scope>
    <source>
        <strain evidence="8 9">CSLC115N</strain>
    </source>
</reference>
<organism evidence="8 9">
    <name type="scientific">Mesorhizobium helmanticense</name>
    <dbReference type="NCBI Taxonomy" id="1776423"/>
    <lineage>
        <taxon>Bacteria</taxon>
        <taxon>Pseudomonadati</taxon>
        <taxon>Pseudomonadota</taxon>
        <taxon>Alphaproteobacteria</taxon>
        <taxon>Hyphomicrobiales</taxon>
        <taxon>Phyllobacteriaceae</taxon>
        <taxon>Mesorhizobium</taxon>
    </lineage>
</organism>
<evidence type="ECO:0000256" key="7">
    <source>
        <dbReference type="SAM" id="Phobius"/>
    </source>
</evidence>
<dbReference type="AlphaFoldDB" id="A0A2T4IY40"/>
<keyword evidence="3" id="KW-1003">Cell membrane</keyword>
<dbReference type="EMBL" id="PZJX01000024">
    <property type="protein sequence ID" value="PTE10560.1"/>
    <property type="molecule type" value="Genomic_DNA"/>
</dbReference>
<dbReference type="PANTHER" id="PTHR33452:SF1">
    <property type="entry name" value="INNER MEMBRANE PROTEIN YPHA-RELATED"/>
    <property type="match status" value="1"/>
</dbReference>
<feature type="transmembrane region" description="Helical" evidence="7">
    <location>
        <begin position="67"/>
        <end position="86"/>
    </location>
</feature>
<accession>A0A2T4IY40</accession>
<dbReference type="Pfam" id="PF07681">
    <property type="entry name" value="DoxX"/>
    <property type="match status" value="1"/>
</dbReference>